<keyword evidence="4 8" id="KW-0663">Pyridoxal phosphate</keyword>
<keyword evidence="5 8" id="KW-0456">Lyase</keyword>
<evidence type="ECO:0000256" key="8">
    <source>
        <dbReference type="PIRNR" id="PIRNR038945"/>
    </source>
</evidence>
<dbReference type="GO" id="GO:0003941">
    <property type="term" value="F:L-serine ammonia-lyase activity"/>
    <property type="evidence" value="ECO:0007669"/>
    <property type="project" value="TreeGrafter"/>
</dbReference>
<evidence type="ECO:0000256" key="1">
    <source>
        <dbReference type="ARBA" id="ARBA00001933"/>
    </source>
</evidence>
<sequence>MENVKGLQCISCGRVFPADDRVFTCPECGEKGILDVIYDYDYIKKNISRETLSQNRDYSIWRYLPFLPVQKESRRTPLKVGWTPLYYPQKLMEVLGLSRLFLKDDGLNPTASLKDRASAIAVVKAGEEGFETVACSSTGNAASSLAGNAAAMGLKSVIFVPQRAPQGKVAQLLIFGATVISVQGNYEDAFHLSAQAIAHWGWYNRNAAINPYLVEGKKTVTLEICEQLNWQVPDWAIFSVGDGCTIAGAWKGFKDLYQAGFIDKLPKMAGVQAEGCCPITRAFLSGNPLEPMEENTLADSIAVGVPRNPDKALNAIRESKGTMINVTDEEILQAMKLLGHTCGVFGEPAGVTGLAGLKKLVAGGLISRDELVVTCITGNGLKDVNNAVKAAGAPIKVDPDLGELKKKLAGLVRF</sequence>
<dbReference type="InterPro" id="IPR004450">
    <property type="entry name" value="Thr_synthase-like"/>
</dbReference>
<dbReference type="Gene3D" id="3.40.50.1100">
    <property type="match status" value="2"/>
</dbReference>
<dbReference type="NCBIfam" id="TIGR00260">
    <property type="entry name" value="thrC"/>
    <property type="match status" value="1"/>
</dbReference>
<evidence type="ECO:0000256" key="4">
    <source>
        <dbReference type="ARBA" id="ARBA00022898"/>
    </source>
</evidence>
<dbReference type="GO" id="GO:0004794">
    <property type="term" value="F:threonine deaminase activity"/>
    <property type="evidence" value="ECO:0007669"/>
    <property type="project" value="TreeGrafter"/>
</dbReference>
<dbReference type="GO" id="GO:0004795">
    <property type="term" value="F:threonine synthase activity"/>
    <property type="evidence" value="ECO:0007669"/>
    <property type="project" value="UniProtKB-UniRule"/>
</dbReference>
<evidence type="ECO:0000256" key="3">
    <source>
        <dbReference type="ARBA" id="ARBA00018679"/>
    </source>
</evidence>
<dbReference type="AlphaFoldDB" id="A0A3G1KQV2"/>
<dbReference type="PANTHER" id="PTHR48078">
    <property type="entry name" value="THREONINE DEHYDRATASE, MITOCHONDRIAL-RELATED"/>
    <property type="match status" value="1"/>
</dbReference>
<evidence type="ECO:0000259" key="11">
    <source>
        <dbReference type="Pfam" id="PF00291"/>
    </source>
</evidence>
<dbReference type="EC" id="4.2.3.1" evidence="7 8"/>
<dbReference type="InterPro" id="IPR050147">
    <property type="entry name" value="Ser/Thr_Dehydratase"/>
</dbReference>
<evidence type="ECO:0000256" key="9">
    <source>
        <dbReference type="PIRSR" id="PIRSR038945-1"/>
    </source>
</evidence>
<dbReference type="SUPFAM" id="SSF53686">
    <property type="entry name" value="Tryptophan synthase beta subunit-like PLP-dependent enzymes"/>
    <property type="match status" value="1"/>
</dbReference>
<feature type="binding site" evidence="9">
    <location>
        <position position="377"/>
    </location>
    <ligand>
        <name>pyridoxal 5'-phosphate</name>
        <dbReference type="ChEBI" id="CHEBI:597326"/>
    </ligand>
</feature>
<evidence type="ECO:0000256" key="2">
    <source>
        <dbReference type="ARBA" id="ARBA00005517"/>
    </source>
</evidence>
<dbReference type="EMBL" id="CP017634">
    <property type="protein sequence ID" value="ATW24838.1"/>
    <property type="molecule type" value="Genomic_DNA"/>
</dbReference>
<protein>
    <recommendedName>
        <fullName evidence="3 7">Threonine synthase</fullName>
        <ecNumber evidence="7 8">4.2.3.1</ecNumber>
    </recommendedName>
</protein>
<feature type="binding site" evidence="9">
    <location>
        <position position="140"/>
    </location>
    <ligand>
        <name>pyridoxal 5'-phosphate</name>
        <dbReference type="ChEBI" id="CHEBI:597326"/>
    </ligand>
</feature>
<gene>
    <name evidence="12" type="ORF">DCMF_08675</name>
</gene>
<dbReference type="GO" id="GO:0006567">
    <property type="term" value="P:L-threonine catabolic process"/>
    <property type="evidence" value="ECO:0007669"/>
    <property type="project" value="TreeGrafter"/>
</dbReference>
<dbReference type="OrthoDB" id="9778118at2"/>
<dbReference type="Pfam" id="PF00291">
    <property type="entry name" value="PALP"/>
    <property type="match status" value="1"/>
</dbReference>
<dbReference type="InterPro" id="IPR026260">
    <property type="entry name" value="Thr_Synthase_bac/arc"/>
</dbReference>
<dbReference type="UniPathway" id="UPA00050">
    <property type="reaction ID" value="UER00065"/>
</dbReference>
<dbReference type="NCBIfam" id="NF006050">
    <property type="entry name" value="PRK08197.1"/>
    <property type="match status" value="1"/>
</dbReference>
<dbReference type="PIRSF" id="PIRSF038945">
    <property type="entry name" value="Thr_synthase"/>
    <property type="match status" value="1"/>
</dbReference>
<comment type="cofactor">
    <cofactor evidence="1 8 9">
        <name>pyridoxal 5'-phosphate</name>
        <dbReference type="ChEBI" id="CHEBI:597326"/>
    </cofactor>
</comment>
<dbReference type="RefSeq" id="WP_148134064.1">
    <property type="nucleotide sequence ID" value="NZ_CP017634.1"/>
</dbReference>
<keyword evidence="8" id="KW-0028">Amino-acid biosynthesis</keyword>
<dbReference type="KEGG" id="fwa:DCMF_08675"/>
<feature type="domain" description="Tryptophan synthase beta chain-like PALP" evidence="11">
    <location>
        <begin position="79"/>
        <end position="378"/>
    </location>
</feature>
<evidence type="ECO:0000256" key="7">
    <source>
        <dbReference type="NCBIfam" id="TIGR00260"/>
    </source>
</evidence>
<evidence type="ECO:0000313" key="13">
    <source>
        <dbReference type="Proteomes" id="UP000323521"/>
    </source>
</evidence>
<comment type="pathway">
    <text evidence="8">Amino-acid biosynthesis; L-threonine biosynthesis; L-threonine from L-aspartate: step 5/5.</text>
</comment>
<comment type="function">
    <text evidence="8">Catalyzes the gamma-elimination of phosphate from L-phosphohomoserine and the beta-addition of water to produce L-threonine.</text>
</comment>
<dbReference type="GO" id="GO:0009088">
    <property type="term" value="P:threonine biosynthetic process"/>
    <property type="evidence" value="ECO:0007669"/>
    <property type="project" value="UniProtKB-UniRule"/>
</dbReference>
<evidence type="ECO:0000256" key="10">
    <source>
        <dbReference type="PIRSR" id="PIRSR038945-2"/>
    </source>
</evidence>
<feature type="modified residue" description="N6-(pyridoxal phosphate)lysine" evidence="10">
    <location>
        <position position="114"/>
    </location>
</feature>
<dbReference type="GO" id="GO:0009097">
    <property type="term" value="P:isoleucine biosynthetic process"/>
    <property type="evidence" value="ECO:0007669"/>
    <property type="project" value="TreeGrafter"/>
</dbReference>
<comment type="similarity">
    <text evidence="2 8">Belongs to the threonine synthase family.</text>
</comment>
<evidence type="ECO:0000256" key="6">
    <source>
        <dbReference type="ARBA" id="ARBA00049144"/>
    </source>
</evidence>
<name>A0A3G1KQV2_FORW1</name>
<evidence type="ECO:0000313" key="12">
    <source>
        <dbReference type="EMBL" id="ATW24838.1"/>
    </source>
</evidence>
<dbReference type="GO" id="GO:0006565">
    <property type="term" value="P:L-serine catabolic process"/>
    <property type="evidence" value="ECO:0007669"/>
    <property type="project" value="TreeGrafter"/>
</dbReference>
<accession>A0A3G1KQV2</accession>
<dbReference type="Proteomes" id="UP000323521">
    <property type="component" value="Chromosome"/>
</dbReference>
<evidence type="ECO:0000256" key="5">
    <source>
        <dbReference type="ARBA" id="ARBA00023239"/>
    </source>
</evidence>
<dbReference type="CDD" id="cd01563">
    <property type="entry name" value="Thr-synth_1"/>
    <property type="match status" value="1"/>
</dbReference>
<dbReference type="PANTHER" id="PTHR48078:SF6">
    <property type="entry name" value="L-THREONINE DEHYDRATASE CATABOLIC TDCB"/>
    <property type="match status" value="1"/>
</dbReference>
<dbReference type="InterPro" id="IPR001926">
    <property type="entry name" value="TrpB-like_PALP"/>
</dbReference>
<proteinExistence type="inferred from homology"/>
<keyword evidence="8" id="KW-0791">Threonine biosynthesis</keyword>
<dbReference type="InterPro" id="IPR036052">
    <property type="entry name" value="TrpB-like_PALP_sf"/>
</dbReference>
<organism evidence="12 13">
    <name type="scientific">Formimonas warabiya</name>
    <dbReference type="NCBI Taxonomy" id="1761012"/>
    <lineage>
        <taxon>Bacteria</taxon>
        <taxon>Bacillati</taxon>
        <taxon>Bacillota</taxon>
        <taxon>Clostridia</taxon>
        <taxon>Eubacteriales</taxon>
        <taxon>Peptococcaceae</taxon>
        <taxon>Candidatus Formimonas</taxon>
    </lineage>
</organism>
<keyword evidence="13" id="KW-1185">Reference proteome</keyword>
<reference evidence="12 13" key="1">
    <citation type="submission" date="2016-10" db="EMBL/GenBank/DDBJ databases">
        <title>Complete Genome Sequence of Peptococcaceae strain DCMF.</title>
        <authorList>
            <person name="Edwards R.J."/>
            <person name="Holland S.I."/>
            <person name="Deshpande N.P."/>
            <person name="Wong Y.K."/>
            <person name="Ertan H."/>
            <person name="Manefield M."/>
            <person name="Russell T.L."/>
            <person name="Lee M.J."/>
        </authorList>
    </citation>
    <scope>NUCLEOTIDE SEQUENCE [LARGE SCALE GENOMIC DNA]</scope>
    <source>
        <strain evidence="12 13">DCMF</strain>
    </source>
</reference>
<comment type="catalytic activity">
    <reaction evidence="6 8">
        <text>O-phospho-L-homoserine + H2O = L-threonine + phosphate</text>
        <dbReference type="Rhea" id="RHEA:10840"/>
        <dbReference type="ChEBI" id="CHEBI:15377"/>
        <dbReference type="ChEBI" id="CHEBI:43474"/>
        <dbReference type="ChEBI" id="CHEBI:57590"/>
        <dbReference type="ChEBI" id="CHEBI:57926"/>
        <dbReference type="EC" id="4.2.3.1"/>
    </reaction>
</comment>